<feature type="region of interest" description="Disordered" evidence="1">
    <location>
        <begin position="60"/>
        <end position="92"/>
    </location>
</feature>
<dbReference type="AlphaFoldDB" id="A0A0N0PBH6"/>
<evidence type="ECO:0000313" key="2">
    <source>
        <dbReference type="EMBL" id="KPJ10661.1"/>
    </source>
</evidence>
<organism evidence="2 3">
    <name type="scientific">Papilio machaon</name>
    <name type="common">Old World swallowtail butterfly</name>
    <dbReference type="NCBI Taxonomy" id="76193"/>
    <lineage>
        <taxon>Eukaryota</taxon>
        <taxon>Metazoa</taxon>
        <taxon>Ecdysozoa</taxon>
        <taxon>Arthropoda</taxon>
        <taxon>Hexapoda</taxon>
        <taxon>Insecta</taxon>
        <taxon>Pterygota</taxon>
        <taxon>Neoptera</taxon>
        <taxon>Endopterygota</taxon>
        <taxon>Lepidoptera</taxon>
        <taxon>Glossata</taxon>
        <taxon>Ditrysia</taxon>
        <taxon>Papilionoidea</taxon>
        <taxon>Papilionidae</taxon>
        <taxon>Papilioninae</taxon>
        <taxon>Papilio</taxon>
    </lineage>
</organism>
<dbReference type="Proteomes" id="UP000053240">
    <property type="component" value="Unassembled WGS sequence"/>
</dbReference>
<reference evidence="2 3" key="1">
    <citation type="journal article" date="2015" name="Nat. Commun.">
        <title>Outbred genome sequencing and CRISPR/Cas9 gene editing in butterflies.</title>
        <authorList>
            <person name="Li X."/>
            <person name="Fan D."/>
            <person name="Zhang W."/>
            <person name="Liu G."/>
            <person name="Zhang L."/>
            <person name="Zhao L."/>
            <person name="Fang X."/>
            <person name="Chen L."/>
            <person name="Dong Y."/>
            <person name="Chen Y."/>
            <person name="Ding Y."/>
            <person name="Zhao R."/>
            <person name="Feng M."/>
            <person name="Zhu Y."/>
            <person name="Feng Y."/>
            <person name="Jiang X."/>
            <person name="Zhu D."/>
            <person name="Xiang H."/>
            <person name="Feng X."/>
            <person name="Li S."/>
            <person name="Wang J."/>
            <person name="Zhang G."/>
            <person name="Kronforst M.R."/>
            <person name="Wang W."/>
        </authorList>
    </citation>
    <scope>NUCLEOTIDE SEQUENCE [LARGE SCALE GENOMIC DNA]</scope>
    <source>
        <strain evidence="2">Ya'a_city_454_Pm</strain>
        <tissue evidence="2">Whole body</tissue>
    </source>
</reference>
<sequence>MSQLAETVNLHFLSLLESLLDCNSTVLNRLLPMWTPVLHSPTFELPRHLAERVAACQEARPDPVRQDAGGAGVKSGASGGAAGGARRGAGGCPRAHRRLHRLMAKMAQLELQPNSFYFI</sequence>
<evidence type="ECO:0000313" key="3">
    <source>
        <dbReference type="Proteomes" id="UP000053240"/>
    </source>
</evidence>
<evidence type="ECO:0000256" key="1">
    <source>
        <dbReference type="SAM" id="MobiDB-lite"/>
    </source>
</evidence>
<name>A0A0N0PBH6_PAPMA</name>
<feature type="compositionally biased region" description="Gly residues" evidence="1">
    <location>
        <begin position="69"/>
        <end position="91"/>
    </location>
</feature>
<protein>
    <submittedName>
        <fullName evidence="2">Protein unc-79-like</fullName>
    </submittedName>
</protein>
<dbReference type="EMBL" id="KQ460938">
    <property type="protein sequence ID" value="KPJ10661.1"/>
    <property type="molecule type" value="Genomic_DNA"/>
</dbReference>
<dbReference type="InParanoid" id="A0A0N0PBH6"/>
<dbReference type="STRING" id="76193.A0A0N0PBH6"/>
<dbReference type="PANTHER" id="PTHR21696:SF2">
    <property type="entry name" value="PROTEIN UNC-79 HOMOLOG"/>
    <property type="match status" value="1"/>
</dbReference>
<dbReference type="InterPro" id="IPR024855">
    <property type="entry name" value="UNC79"/>
</dbReference>
<gene>
    <name evidence="2" type="ORF">RR48_02929</name>
</gene>
<accession>A0A0N0PBH6</accession>
<dbReference type="PANTHER" id="PTHR21696">
    <property type="entry name" value="PROTEIN UNC-79 HOMOLOG"/>
    <property type="match status" value="1"/>
</dbReference>
<keyword evidence="3" id="KW-1185">Reference proteome</keyword>
<proteinExistence type="predicted"/>